<dbReference type="GO" id="GO:0012505">
    <property type="term" value="C:endomembrane system"/>
    <property type="evidence" value="ECO:0007669"/>
    <property type="project" value="UniProtKB-SubCell"/>
</dbReference>
<feature type="transmembrane region" description="Helical" evidence="8">
    <location>
        <begin position="492"/>
        <end position="510"/>
    </location>
</feature>
<evidence type="ECO:0000256" key="4">
    <source>
        <dbReference type="ARBA" id="ARBA00022692"/>
    </source>
</evidence>
<dbReference type="STRING" id="983967.A0A1E4T443"/>
<feature type="compositionally biased region" description="Polar residues" evidence="7">
    <location>
        <begin position="51"/>
        <end position="70"/>
    </location>
</feature>
<dbReference type="InterPro" id="IPR036259">
    <property type="entry name" value="MFS_trans_sf"/>
</dbReference>
<dbReference type="Pfam" id="PF07690">
    <property type="entry name" value="MFS_1"/>
    <property type="match status" value="1"/>
</dbReference>
<comment type="subcellular location">
    <subcellularLocation>
        <location evidence="1">Endomembrane system</location>
        <topology evidence="1">Multi-pass membrane protein</topology>
    </subcellularLocation>
</comment>
<evidence type="ECO:0000256" key="6">
    <source>
        <dbReference type="ARBA" id="ARBA00023136"/>
    </source>
</evidence>
<dbReference type="Gene3D" id="1.20.1250.20">
    <property type="entry name" value="MFS general substrate transporter like domains"/>
    <property type="match status" value="1"/>
</dbReference>
<keyword evidence="5 8" id="KW-1133">Transmembrane helix</keyword>
<dbReference type="PANTHER" id="PTHR23501">
    <property type="entry name" value="MAJOR FACILITATOR SUPERFAMILY"/>
    <property type="match status" value="1"/>
</dbReference>
<evidence type="ECO:0000256" key="8">
    <source>
        <dbReference type="SAM" id="Phobius"/>
    </source>
</evidence>
<organism evidence="10 11">
    <name type="scientific">[Candida] arabinofermentans NRRL YB-2248</name>
    <dbReference type="NCBI Taxonomy" id="983967"/>
    <lineage>
        <taxon>Eukaryota</taxon>
        <taxon>Fungi</taxon>
        <taxon>Dikarya</taxon>
        <taxon>Ascomycota</taxon>
        <taxon>Saccharomycotina</taxon>
        <taxon>Pichiomycetes</taxon>
        <taxon>Pichiales</taxon>
        <taxon>Pichiaceae</taxon>
        <taxon>Ogataea</taxon>
        <taxon>Ogataea/Candida clade</taxon>
    </lineage>
</organism>
<keyword evidence="6 8" id="KW-0472">Membrane</keyword>
<feature type="transmembrane region" description="Helical" evidence="8">
    <location>
        <begin position="215"/>
        <end position="233"/>
    </location>
</feature>
<dbReference type="SUPFAM" id="SSF103473">
    <property type="entry name" value="MFS general substrate transporter"/>
    <property type="match status" value="1"/>
</dbReference>
<feature type="transmembrane region" description="Helical" evidence="8">
    <location>
        <begin position="306"/>
        <end position="324"/>
    </location>
</feature>
<keyword evidence="11" id="KW-1185">Reference proteome</keyword>
<feature type="transmembrane region" description="Helical" evidence="8">
    <location>
        <begin position="556"/>
        <end position="582"/>
    </location>
</feature>
<dbReference type="GO" id="GO:0000329">
    <property type="term" value="C:fungal-type vacuole membrane"/>
    <property type="evidence" value="ECO:0007669"/>
    <property type="project" value="TreeGrafter"/>
</dbReference>
<dbReference type="InterPro" id="IPR011701">
    <property type="entry name" value="MFS"/>
</dbReference>
<feature type="domain" description="Major facilitator superfamily (MFS) profile" evidence="9">
    <location>
        <begin position="88"/>
        <end position="586"/>
    </location>
</feature>
<reference evidence="11" key="1">
    <citation type="submission" date="2016-04" db="EMBL/GenBank/DDBJ databases">
        <title>Comparative genomics of biotechnologically important yeasts.</title>
        <authorList>
            <consortium name="DOE Joint Genome Institute"/>
            <person name="Riley R."/>
            <person name="Haridas S."/>
            <person name="Wolfe K.H."/>
            <person name="Lopes M.R."/>
            <person name="Hittinger C.T."/>
            <person name="Goker M."/>
            <person name="Salamov A."/>
            <person name="Wisecaver J."/>
            <person name="Long T.M."/>
            <person name="Aerts A.L."/>
            <person name="Barry K."/>
            <person name="Choi C."/>
            <person name="Clum A."/>
            <person name="Coughlan A.Y."/>
            <person name="Deshpande S."/>
            <person name="Douglass A.P."/>
            <person name="Hanson S.J."/>
            <person name="Klenk H.-P."/>
            <person name="Labutti K."/>
            <person name="Lapidus A."/>
            <person name="Lindquist E."/>
            <person name="Lipzen A."/>
            <person name="Meier-Kolthoff J.P."/>
            <person name="Ohm R.A."/>
            <person name="Otillar R.P."/>
            <person name="Pangilinan J."/>
            <person name="Peng Y."/>
            <person name="Rokas A."/>
            <person name="Rosa C.A."/>
            <person name="Scheuner C."/>
            <person name="Sibirny A.A."/>
            <person name="Slot J.C."/>
            <person name="Stielow J.B."/>
            <person name="Sun H."/>
            <person name="Kurtzman C.P."/>
            <person name="Blackwell M."/>
            <person name="Grigoriev I.V."/>
            <person name="Jeffries T.W."/>
        </authorList>
    </citation>
    <scope>NUCLEOTIDE SEQUENCE [LARGE SCALE GENOMIC DNA]</scope>
    <source>
        <strain evidence="11">NRRL YB-2248</strain>
    </source>
</reference>
<keyword evidence="3" id="KW-0813">Transport</keyword>
<feature type="compositionally biased region" description="Basic residues" evidence="7">
    <location>
        <begin position="16"/>
        <end position="25"/>
    </location>
</feature>
<accession>A0A1E4T443</accession>
<dbReference type="OrthoDB" id="3437016at2759"/>
<evidence type="ECO:0000256" key="2">
    <source>
        <dbReference type="ARBA" id="ARBA00008335"/>
    </source>
</evidence>
<dbReference type="AlphaFoldDB" id="A0A1E4T443"/>
<feature type="transmembrane region" description="Helical" evidence="8">
    <location>
        <begin position="91"/>
        <end position="110"/>
    </location>
</feature>
<feature type="transmembrane region" description="Helical" evidence="8">
    <location>
        <begin position="282"/>
        <end position="300"/>
    </location>
</feature>
<feature type="transmembrane region" description="Helical" evidence="8">
    <location>
        <begin position="239"/>
        <end position="261"/>
    </location>
</feature>
<dbReference type="PANTHER" id="PTHR23501:SF191">
    <property type="entry name" value="VACUOLAR BASIC AMINO ACID TRANSPORTER 4"/>
    <property type="match status" value="1"/>
</dbReference>
<evidence type="ECO:0000256" key="5">
    <source>
        <dbReference type="ARBA" id="ARBA00022989"/>
    </source>
</evidence>
<protein>
    <recommendedName>
        <fullName evidence="9">Major facilitator superfamily (MFS) profile domain-containing protein</fullName>
    </recommendedName>
</protein>
<evidence type="ECO:0000313" key="10">
    <source>
        <dbReference type="EMBL" id="ODV86501.1"/>
    </source>
</evidence>
<proteinExistence type="inferred from homology"/>
<evidence type="ECO:0000256" key="3">
    <source>
        <dbReference type="ARBA" id="ARBA00022448"/>
    </source>
</evidence>
<feature type="transmembrane region" description="Helical" evidence="8">
    <location>
        <begin position="345"/>
        <end position="366"/>
    </location>
</feature>
<feature type="transmembrane region" description="Helical" evidence="8">
    <location>
        <begin position="152"/>
        <end position="178"/>
    </location>
</feature>
<feature type="transmembrane region" description="Helical" evidence="8">
    <location>
        <begin position="415"/>
        <end position="433"/>
    </location>
</feature>
<comment type="similarity">
    <text evidence="2">Belongs to the major facilitator superfamily.</text>
</comment>
<feature type="transmembrane region" description="Helical" evidence="8">
    <location>
        <begin position="122"/>
        <end position="140"/>
    </location>
</feature>
<dbReference type="GO" id="GO:0015174">
    <property type="term" value="F:basic amino acid transmembrane transporter activity"/>
    <property type="evidence" value="ECO:0007669"/>
    <property type="project" value="TreeGrafter"/>
</dbReference>
<feature type="compositionally biased region" description="Low complexity" evidence="7">
    <location>
        <begin position="1"/>
        <end position="15"/>
    </location>
</feature>
<sequence>MTSESSPLLSSGSTHNHNHHHHHHQTLIDDVSTGIPGYIAEEIADDAGLNSIKSNDPSQQDNNSISSSEGELTPDDGFLIPKSQLYMIMPALYSLVFLASLDSTILSTLLAEIASDLNAIPYISWIATSYLLCSSIVQPLGRLSDIFGRKALLLICIVFFSLGCLQCSMATSVVSFVIGRFLTGFAGGLNTLTTIIMSDLVPLRQRGVFQGIGNLFYALGSAVGGSIGGYIAHQYGWRAAFWLQIPIGAICFIIIAFYTTIPQKTEANSLETTKEKFQKVDFAGIFSMSLVMFVFITMTSIEYSNIWYFLLVLTFFIICLVTFVKIELNSNVPIVPLTLLSNMSVLGSTLANFFGTMSIFTILYYVPMYLSTVMNLNTQEIGIALVPTIVASSFSSVGSGIYMKVYGTYARFLQLSMVVGIIGSIYLVSRTIPFGLSHIPHMFEVYYLCICPYLGYSVMITVTLLALLASVPIEYQSSVTSMQYAFRGSGSTLGMSTASLIFKTVLSHLLNTKLSSFKPDNVTKGEVKYIIESALHNSDYIRSGAPTWAINHLIEFYAISSWATFVFSLGAAILTLASTCLIKDQGLSYD</sequence>
<evidence type="ECO:0000256" key="7">
    <source>
        <dbReference type="SAM" id="MobiDB-lite"/>
    </source>
</evidence>
<gene>
    <name evidence="10" type="ORF">CANARDRAFT_196424</name>
</gene>
<feature type="transmembrane region" description="Helical" evidence="8">
    <location>
        <begin position="381"/>
        <end position="403"/>
    </location>
</feature>
<feature type="region of interest" description="Disordered" evidence="7">
    <location>
        <begin position="49"/>
        <end position="71"/>
    </location>
</feature>
<feature type="transmembrane region" description="Helical" evidence="8">
    <location>
        <begin position="184"/>
        <end position="203"/>
    </location>
</feature>
<name>A0A1E4T443_9ASCO</name>
<feature type="region of interest" description="Disordered" evidence="7">
    <location>
        <begin position="1"/>
        <end position="27"/>
    </location>
</feature>
<dbReference type="InterPro" id="IPR020846">
    <property type="entry name" value="MFS_dom"/>
</dbReference>
<evidence type="ECO:0000313" key="11">
    <source>
        <dbReference type="Proteomes" id="UP000094801"/>
    </source>
</evidence>
<evidence type="ECO:0000256" key="1">
    <source>
        <dbReference type="ARBA" id="ARBA00004127"/>
    </source>
</evidence>
<keyword evidence="4 8" id="KW-0812">Transmembrane</keyword>
<dbReference type="EMBL" id="KV453850">
    <property type="protein sequence ID" value="ODV86501.1"/>
    <property type="molecule type" value="Genomic_DNA"/>
</dbReference>
<feature type="transmembrane region" description="Helical" evidence="8">
    <location>
        <begin position="445"/>
        <end position="471"/>
    </location>
</feature>
<evidence type="ECO:0000259" key="9">
    <source>
        <dbReference type="PROSITE" id="PS50850"/>
    </source>
</evidence>
<dbReference type="PROSITE" id="PS50850">
    <property type="entry name" value="MFS"/>
    <property type="match status" value="1"/>
</dbReference>
<dbReference type="Proteomes" id="UP000094801">
    <property type="component" value="Unassembled WGS sequence"/>
</dbReference>